<dbReference type="SUPFAM" id="SSF53474">
    <property type="entry name" value="alpha/beta-Hydrolases"/>
    <property type="match status" value="1"/>
</dbReference>
<organism evidence="2 3">
    <name type="scientific">Brevibacterium picturae</name>
    <dbReference type="NCBI Taxonomy" id="260553"/>
    <lineage>
        <taxon>Bacteria</taxon>
        <taxon>Bacillati</taxon>
        <taxon>Actinomycetota</taxon>
        <taxon>Actinomycetes</taxon>
        <taxon>Micrococcales</taxon>
        <taxon>Brevibacteriaceae</taxon>
        <taxon>Brevibacterium</taxon>
    </lineage>
</organism>
<keyword evidence="2" id="KW-0378">Hydrolase</keyword>
<dbReference type="PANTHER" id="PTHR43433">
    <property type="entry name" value="HYDROLASE, ALPHA/BETA FOLD FAMILY PROTEIN"/>
    <property type="match status" value="1"/>
</dbReference>
<protein>
    <submittedName>
        <fullName evidence="2">Alpha/beta hydrolase</fullName>
    </submittedName>
</protein>
<dbReference type="RefSeq" id="WP_346035280.1">
    <property type="nucleotide sequence ID" value="NZ_BAAALY010000003.1"/>
</dbReference>
<dbReference type="GO" id="GO:0016787">
    <property type="term" value="F:hydrolase activity"/>
    <property type="evidence" value="ECO:0007669"/>
    <property type="project" value="UniProtKB-KW"/>
</dbReference>
<dbReference type="Gene3D" id="3.40.50.1820">
    <property type="entry name" value="alpha/beta hydrolase"/>
    <property type="match status" value="1"/>
</dbReference>
<dbReference type="Proteomes" id="UP001501791">
    <property type="component" value="Unassembled WGS sequence"/>
</dbReference>
<evidence type="ECO:0000313" key="2">
    <source>
        <dbReference type="EMBL" id="GAA1533391.1"/>
    </source>
</evidence>
<name>A0ABN2B666_9MICO</name>
<proteinExistence type="predicted"/>
<comment type="caution">
    <text evidence="2">The sequence shown here is derived from an EMBL/GenBank/DDBJ whole genome shotgun (WGS) entry which is preliminary data.</text>
</comment>
<evidence type="ECO:0000259" key="1">
    <source>
        <dbReference type="Pfam" id="PF00561"/>
    </source>
</evidence>
<dbReference type="InterPro" id="IPR029058">
    <property type="entry name" value="AB_hydrolase_fold"/>
</dbReference>
<sequence length="273" mass="30290">MLPHFDRIKLRLSTGPLMPIVTMGHGRTPVVYIPGAGDGLSTAYDAAWNMAWFFRSRTPHQRLHIISRREDIPADYDIADHARDYAEALDRLQLGPVVLECNSAGGPIGQLIAAHRPDLVRALVLASTTHTIDAHAQGVFTGWLTLVENGHWAELAWDTTVRTYRAAQRAQWAAPVLKPILGALSRPTNPDRFKRLLEGLLRVDNSSILRDISCPTLVFGGTRDPIFGSELQRQMAQGIPHARFIQAKNYLHGADLESPDYSKAVVELITDTH</sequence>
<reference evidence="2 3" key="1">
    <citation type="journal article" date="2019" name="Int. J. Syst. Evol. Microbiol.">
        <title>The Global Catalogue of Microorganisms (GCM) 10K type strain sequencing project: providing services to taxonomists for standard genome sequencing and annotation.</title>
        <authorList>
            <consortium name="The Broad Institute Genomics Platform"/>
            <consortium name="The Broad Institute Genome Sequencing Center for Infectious Disease"/>
            <person name="Wu L."/>
            <person name="Ma J."/>
        </authorList>
    </citation>
    <scope>NUCLEOTIDE SEQUENCE [LARGE SCALE GENOMIC DNA]</scope>
    <source>
        <strain evidence="2 3">JCM 13319</strain>
    </source>
</reference>
<evidence type="ECO:0000313" key="3">
    <source>
        <dbReference type="Proteomes" id="UP001501791"/>
    </source>
</evidence>
<dbReference type="PANTHER" id="PTHR43433:SF5">
    <property type="entry name" value="AB HYDROLASE-1 DOMAIN-CONTAINING PROTEIN"/>
    <property type="match status" value="1"/>
</dbReference>
<feature type="domain" description="AB hydrolase-1" evidence="1">
    <location>
        <begin position="72"/>
        <end position="254"/>
    </location>
</feature>
<accession>A0ABN2B666</accession>
<dbReference type="Pfam" id="PF00561">
    <property type="entry name" value="Abhydrolase_1"/>
    <property type="match status" value="1"/>
</dbReference>
<keyword evidence="3" id="KW-1185">Reference proteome</keyword>
<dbReference type="InterPro" id="IPR050471">
    <property type="entry name" value="AB_hydrolase"/>
</dbReference>
<dbReference type="InterPro" id="IPR000073">
    <property type="entry name" value="AB_hydrolase_1"/>
</dbReference>
<dbReference type="EMBL" id="BAAALY010000003">
    <property type="protein sequence ID" value="GAA1533391.1"/>
    <property type="molecule type" value="Genomic_DNA"/>
</dbReference>
<gene>
    <name evidence="2" type="ORF">GCM10009691_06250</name>
</gene>